<protein>
    <recommendedName>
        <fullName evidence="11">8-oxo-dGTP diphosphatase</fullName>
        <ecNumber evidence="11">3.6.1.55</ecNumber>
    </recommendedName>
</protein>
<dbReference type="Pfam" id="PF00293">
    <property type="entry name" value="NUDIX"/>
    <property type="match status" value="1"/>
</dbReference>
<keyword evidence="3" id="KW-0515">Mutator protein</keyword>
<dbReference type="GO" id="GO:0006260">
    <property type="term" value="P:DNA replication"/>
    <property type="evidence" value="ECO:0007669"/>
    <property type="project" value="UniProtKB-KW"/>
</dbReference>
<sequence length="191" mass="20709">MTDIRGVVLGAIRRPDTDEYLVQRLPGTRDGHHFHRFIGGGIEPGEPSDAALVREFREELGVAVDAGAAVCTVENLFEYDGASHHEFAVVREARFRDGSLYERERFHGNDDGGIEYEAYWRSLAALRTADAPFFPAGVADALASDEHVHVVSPHEADAAAVADALASDEHVHVVSPHEADAANVADADVRD</sequence>
<dbReference type="InterPro" id="IPR015797">
    <property type="entry name" value="NUDIX_hydrolase-like_dom_sf"/>
</dbReference>
<dbReference type="AlphaFoldDB" id="A0ABD5MNT1"/>
<dbReference type="EC" id="3.6.1.55" evidence="11"/>
<evidence type="ECO:0000256" key="9">
    <source>
        <dbReference type="ARBA" id="ARBA00023204"/>
    </source>
</evidence>
<evidence type="ECO:0000256" key="6">
    <source>
        <dbReference type="ARBA" id="ARBA00022763"/>
    </source>
</evidence>
<accession>A0ABD5MNT1</accession>
<evidence type="ECO:0000259" key="12">
    <source>
        <dbReference type="PROSITE" id="PS51462"/>
    </source>
</evidence>
<keyword evidence="6" id="KW-0227">DNA damage</keyword>
<evidence type="ECO:0000256" key="4">
    <source>
        <dbReference type="ARBA" id="ARBA00022705"/>
    </source>
</evidence>
<keyword evidence="14" id="KW-1185">Reference proteome</keyword>
<dbReference type="InterPro" id="IPR020084">
    <property type="entry name" value="NUDIX_hydrolase_CS"/>
</dbReference>
<evidence type="ECO:0000256" key="8">
    <source>
        <dbReference type="ARBA" id="ARBA00022842"/>
    </source>
</evidence>
<evidence type="ECO:0000256" key="3">
    <source>
        <dbReference type="ARBA" id="ARBA00022457"/>
    </source>
</evidence>
<evidence type="ECO:0000256" key="2">
    <source>
        <dbReference type="ARBA" id="ARBA00005582"/>
    </source>
</evidence>
<evidence type="ECO:0000256" key="10">
    <source>
        <dbReference type="ARBA" id="ARBA00035861"/>
    </source>
</evidence>
<dbReference type="PROSITE" id="PS51462">
    <property type="entry name" value="NUDIX"/>
    <property type="match status" value="1"/>
</dbReference>
<dbReference type="GeneID" id="67211414"/>
<keyword evidence="8" id="KW-0460">Magnesium</keyword>
<dbReference type="Gene3D" id="3.90.79.10">
    <property type="entry name" value="Nucleoside Triphosphate Pyrophosphohydrolase"/>
    <property type="match status" value="1"/>
</dbReference>
<dbReference type="InterPro" id="IPR047127">
    <property type="entry name" value="MutT-like"/>
</dbReference>
<dbReference type="RefSeq" id="WP_222921305.1">
    <property type="nucleotide sequence ID" value="NZ_CP082286.1"/>
</dbReference>
<organism evidence="13 14">
    <name type="scientific">Halobaculum roseum</name>
    <dbReference type="NCBI Taxonomy" id="2175149"/>
    <lineage>
        <taxon>Archaea</taxon>
        <taxon>Methanobacteriati</taxon>
        <taxon>Methanobacteriota</taxon>
        <taxon>Stenosarchaea group</taxon>
        <taxon>Halobacteria</taxon>
        <taxon>Halobacteriales</taxon>
        <taxon>Haloferacaceae</taxon>
        <taxon>Halobaculum</taxon>
    </lineage>
</organism>
<evidence type="ECO:0000256" key="11">
    <source>
        <dbReference type="ARBA" id="ARBA00038905"/>
    </source>
</evidence>
<dbReference type="PANTHER" id="PTHR47707:SF1">
    <property type="entry name" value="NUDIX HYDROLASE FAMILY PROTEIN"/>
    <property type="match status" value="1"/>
</dbReference>
<keyword evidence="5" id="KW-0479">Metal-binding</keyword>
<evidence type="ECO:0000313" key="14">
    <source>
        <dbReference type="Proteomes" id="UP001589595"/>
    </source>
</evidence>
<keyword evidence="7" id="KW-0378">Hydrolase</keyword>
<evidence type="ECO:0000256" key="5">
    <source>
        <dbReference type="ARBA" id="ARBA00022723"/>
    </source>
</evidence>
<comment type="similarity">
    <text evidence="2">Belongs to the Nudix hydrolase family.</text>
</comment>
<evidence type="ECO:0000256" key="7">
    <source>
        <dbReference type="ARBA" id="ARBA00022801"/>
    </source>
</evidence>
<dbReference type="EMBL" id="JBHMAJ010000009">
    <property type="protein sequence ID" value="MFB9825496.1"/>
    <property type="molecule type" value="Genomic_DNA"/>
</dbReference>
<dbReference type="GO" id="GO:0046872">
    <property type="term" value="F:metal ion binding"/>
    <property type="evidence" value="ECO:0007669"/>
    <property type="project" value="UniProtKB-KW"/>
</dbReference>
<feature type="domain" description="Nudix hydrolase" evidence="12">
    <location>
        <begin position="2"/>
        <end position="144"/>
    </location>
</feature>
<comment type="cofactor">
    <cofactor evidence="1">
        <name>Mg(2+)</name>
        <dbReference type="ChEBI" id="CHEBI:18420"/>
    </cofactor>
</comment>
<keyword evidence="4" id="KW-0235">DNA replication</keyword>
<dbReference type="SUPFAM" id="SSF55811">
    <property type="entry name" value="Nudix"/>
    <property type="match status" value="1"/>
</dbReference>
<dbReference type="PROSITE" id="PS00893">
    <property type="entry name" value="NUDIX_BOX"/>
    <property type="match status" value="1"/>
</dbReference>
<evidence type="ECO:0000313" key="13">
    <source>
        <dbReference type="EMBL" id="MFB9825496.1"/>
    </source>
</evidence>
<dbReference type="Proteomes" id="UP001589595">
    <property type="component" value="Unassembled WGS sequence"/>
</dbReference>
<reference evidence="13" key="1">
    <citation type="submission" date="2024-09" db="EMBL/GenBank/DDBJ databases">
        <authorList>
            <person name="Sun Q."/>
        </authorList>
    </citation>
    <scope>NUCLEOTIDE SEQUENCE [LARGE SCALE GENOMIC DNA]</scope>
    <source>
        <strain evidence="13">JCM 31273</strain>
    </source>
</reference>
<proteinExistence type="inferred from homology"/>
<name>A0ABD5MNT1_9EURY</name>
<dbReference type="GO" id="GO:0006281">
    <property type="term" value="P:DNA repair"/>
    <property type="evidence" value="ECO:0007669"/>
    <property type="project" value="UniProtKB-KW"/>
</dbReference>
<evidence type="ECO:0000256" key="1">
    <source>
        <dbReference type="ARBA" id="ARBA00001946"/>
    </source>
</evidence>
<comment type="catalytic activity">
    <reaction evidence="10">
        <text>8-oxo-dGTP + H2O = 8-oxo-dGMP + diphosphate + H(+)</text>
        <dbReference type="Rhea" id="RHEA:31575"/>
        <dbReference type="ChEBI" id="CHEBI:15377"/>
        <dbReference type="ChEBI" id="CHEBI:15378"/>
        <dbReference type="ChEBI" id="CHEBI:33019"/>
        <dbReference type="ChEBI" id="CHEBI:63224"/>
        <dbReference type="ChEBI" id="CHEBI:77896"/>
        <dbReference type="EC" id="3.6.1.55"/>
    </reaction>
</comment>
<gene>
    <name evidence="13" type="ORF">ACFFOL_15100</name>
</gene>
<comment type="caution">
    <text evidence="13">The sequence shown here is derived from an EMBL/GenBank/DDBJ whole genome shotgun (WGS) entry which is preliminary data.</text>
</comment>
<dbReference type="PANTHER" id="PTHR47707">
    <property type="entry name" value="8-OXO-DGTP DIPHOSPHATASE"/>
    <property type="match status" value="1"/>
</dbReference>
<keyword evidence="9" id="KW-0234">DNA repair</keyword>
<dbReference type="GO" id="GO:0035539">
    <property type="term" value="F:8-oxo-7,8-dihydrodeoxyguanosine triphosphate pyrophosphatase activity"/>
    <property type="evidence" value="ECO:0007669"/>
    <property type="project" value="UniProtKB-EC"/>
</dbReference>
<dbReference type="InterPro" id="IPR000086">
    <property type="entry name" value="NUDIX_hydrolase_dom"/>
</dbReference>